<accession>A0ABM5EY77</accession>
<organism evidence="17 18">
    <name type="scientific">Pogona vitticeps</name>
    <name type="common">central bearded dragon</name>
    <dbReference type="NCBI Taxonomy" id="103695"/>
    <lineage>
        <taxon>Eukaryota</taxon>
        <taxon>Metazoa</taxon>
        <taxon>Chordata</taxon>
        <taxon>Craniata</taxon>
        <taxon>Vertebrata</taxon>
        <taxon>Euteleostomi</taxon>
        <taxon>Lepidosauria</taxon>
        <taxon>Squamata</taxon>
        <taxon>Bifurcata</taxon>
        <taxon>Unidentata</taxon>
        <taxon>Episquamata</taxon>
        <taxon>Toxicofera</taxon>
        <taxon>Iguania</taxon>
        <taxon>Acrodonta</taxon>
        <taxon>Agamidae</taxon>
        <taxon>Amphibolurinae</taxon>
        <taxon>Pogona</taxon>
    </lineage>
</organism>
<dbReference type="InterPro" id="IPR055356">
    <property type="entry name" value="ZP-N"/>
</dbReference>
<dbReference type="Pfam" id="PF00100">
    <property type="entry name" value="Zona_pellucida"/>
    <property type="match status" value="1"/>
</dbReference>
<evidence type="ECO:0000256" key="1">
    <source>
        <dbReference type="ARBA" id="ARBA00004498"/>
    </source>
</evidence>
<dbReference type="PRINTS" id="PR00023">
    <property type="entry name" value="ZPELLUCIDA"/>
</dbReference>
<dbReference type="GeneID" id="110090531"/>
<keyword evidence="6 14" id="KW-0272">Extracellular matrix</keyword>
<evidence type="ECO:0000256" key="3">
    <source>
        <dbReference type="ARBA" id="ARBA00017980"/>
    </source>
</evidence>
<dbReference type="PROSITE" id="PS00682">
    <property type="entry name" value="ZP_1"/>
    <property type="match status" value="1"/>
</dbReference>
<dbReference type="RefSeq" id="XP_072838105.1">
    <property type="nucleotide sequence ID" value="XM_072982004.1"/>
</dbReference>
<dbReference type="PANTHER" id="PTHR11576">
    <property type="entry name" value="ZONA PELLUCIDA SPERM-BINDING PROTEIN 3"/>
    <property type="match status" value="1"/>
</dbReference>
<evidence type="ECO:0000256" key="13">
    <source>
        <dbReference type="ARBA" id="ARBA00023180"/>
    </source>
</evidence>
<evidence type="ECO:0000256" key="5">
    <source>
        <dbReference type="ARBA" id="ARBA00022525"/>
    </source>
</evidence>
<dbReference type="PANTHER" id="PTHR11576:SF2">
    <property type="entry name" value="ZONA PELLUCIDA SPERM-BINDING PROTEIN 3"/>
    <property type="match status" value="1"/>
</dbReference>
<protein>
    <recommendedName>
        <fullName evidence="3 14">Zona pellucida sperm-binding protein 3</fullName>
    </recommendedName>
</protein>
<keyword evidence="8 14" id="KW-0812">Transmembrane</keyword>
<feature type="domain" description="ZP" evidence="16">
    <location>
        <begin position="78"/>
        <end position="341"/>
    </location>
</feature>
<proteinExistence type="inferred from homology"/>
<evidence type="ECO:0000256" key="10">
    <source>
        <dbReference type="ARBA" id="ARBA00022989"/>
    </source>
</evidence>
<dbReference type="Gene3D" id="2.60.40.3210">
    <property type="entry name" value="Zona pellucida, ZP-N domain"/>
    <property type="match status" value="1"/>
</dbReference>
<evidence type="ECO:0000256" key="15">
    <source>
        <dbReference type="SAM" id="MobiDB-lite"/>
    </source>
</evidence>
<evidence type="ECO:0000256" key="9">
    <source>
        <dbReference type="ARBA" id="ARBA00022729"/>
    </source>
</evidence>
<keyword evidence="12 14" id="KW-1015">Disulfide bond</keyword>
<evidence type="ECO:0000313" key="17">
    <source>
        <dbReference type="Proteomes" id="UP001652642"/>
    </source>
</evidence>
<evidence type="ECO:0000256" key="6">
    <source>
        <dbReference type="ARBA" id="ARBA00022530"/>
    </source>
</evidence>
<keyword evidence="13" id="KW-0325">Glycoprotein</keyword>
<dbReference type="InterPro" id="IPR055355">
    <property type="entry name" value="ZP-C"/>
</dbReference>
<keyword evidence="17" id="KW-1185">Reference proteome</keyword>
<evidence type="ECO:0000256" key="12">
    <source>
        <dbReference type="ARBA" id="ARBA00023157"/>
    </source>
</evidence>
<reference evidence="18" key="1">
    <citation type="submission" date="2025-08" db="UniProtKB">
        <authorList>
            <consortium name="RefSeq"/>
        </authorList>
    </citation>
    <scope>IDENTIFICATION</scope>
</reference>
<comment type="subcellular location">
    <subcellularLocation>
        <location evidence="1">Secreted</location>
        <location evidence="1">Extracellular space</location>
        <location evidence="1">Extracellular matrix</location>
    </subcellularLocation>
    <subcellularLocation>
        <location evidence="14">Zona pellucida</location>
    </subcellularLocation>
    <subcellularLocation>
        <location evidence="14">Cell membrane</location>
        <topology evidence="14">Single-pass type I membrane protein</topology>
    </subcellularLocation>
</comment>
<gene>
    <name evidence="18" type="primary">LOC110090531</name>
</gene>
<dbReference type="InterPro" id="IPR001507">
    <property type="entry name" value="ZP_dom"/>
</dbReference>
<sequence>MVFLSSPCYVLLCFVIGVVDAYSPWDYSRDDTAWRFAPRTVPSDSQVYEHSSSLLSSWAFVDVSQPRSLSGLNPVHAQCGESQVVVTVKRDLFGTGRLIQVADLTLGSPGCQPTSYEAAEETVIFAVGLHECGSTLQMTPDSLVYSVTLYYRPSLGSHPVIVRTSPAEVPIECHYPRKDNVSSKAIRPTWIPFSSTISSQQRLAFSLRLMNEDWSTESTSNRYQLGEAMHIQADVKAENHVELRLFVDNCVATLSPDGTSSPRYVVVDHHGCLMDGRSDDSSSAFVSPRSRPDSLQFTVDAFRFAGDIGDMIYITCHLKVTAADQPLDPLNKACSFSKAGSSWAPVEGSVDICSCCEAGNCESPGRPDAFGRGSRGRFQREAASSRDGPSGEEAEADVSIGPVILSVQKTSVHQPQDERRMGQSAHESFLLTILGLTIGIALLALASVILLFLLAGKKQQQSTHL</sequence>
<dbReference type="SMART" id="SM00241">
    <property type="entry name" value="ZP"/>
    <property type="match status" value="1"/>
</dbReference>
<keyword evidence="5 14" id="KW-0964">Secreted</keyword>
<evidence type="ECO:0000256" key="8">
    <source>
        <dbReference type="ARBA" id="ARBA00022692"/>
    </source>
</evidence>
<comment type="similarity">
    <text evidence="2 14">Belongs to the ZP domain family. ZPC subfamily.</text>
</comment>
<dbReference type="Pfam" id="PF23344">
    <property type="entry name" value="ZP-N"/>
    <property type="match status" value="1"/>
</dbReference>
<dbReference type="PROSITE" id="PS51034">
    <property type="entry name" value="ZP_2"/>
    <property type="match status" value="1"/>
</dbReference>
<evidence type="ECO:0000256" key="4">
    <source>
        <dbReference type="ARBA" id="ARBA00022475"/>
    </source>
</evidence>
<evidence type="ECO:0000313" key="18">
    <source>
        <dbReference type="RefSeq" id="XP_072838105.1"/>
    </source>
</evidence>
<comment type="function">
    <text evidence="14">Component of the zona pellucida, an extracellular matrix surrounding oocytes which mediates sperm binding, induction of the acrosome reaction and prevents post-fertilization polyspermy. The zona pellucida is composed of 3 to 4 glycoproteins, ZP1, ZP2, ZP3, and ZP4. ZP3 is essential for sperm binding and zona matrix formation.</text>
</comment>
<dbReference type="InterPro" id="IPR042235">
    <property type="entry name" value="ZP-C_dom"/>
</dbReference>
<feature type="chain" id="PRO_5045007043" description="Zona pellucida sperm-binding protein 3" evidence="14">
    <location>
        <begin position="22"/>
        <end position="465"/>
    </location>
</feature>
<keyword evidence="7 14" id="KW-0165">Cleavage on pair of basic residues</keyword>
<evidence type="ECO:0000259" key="16">
    <source>
        <dbReference type="PROSITE" id="PS51034"/>
    </source>
</evidence>
<feature type="signal peptide" evidence="14">
    <location>
        <begin position="1"/>
        <end position="21"/>
    </location>
</feature>
<evidence type="ECO:0000256" key="7">
    <source>
        <dbReference type="ARBA" id="ARBA00022685"/>
    </source>
</evidence>
<evidence type="ECO:0000256" key="2">
    <source>
        <dbReference type="ARBA" id="ARBA00006735"/>
    </source>
</evidence>
<keyword evidence="9 14" id="KW-0732">Signal</keyword>
<dbReference type="Gene3D" id="2.60.40.4100">
    <property type="entry name" value="Zona pellucida, ZP-C domain"/>
    <property type="match status" value="1"/>
</dbReference>
<evidence type="ECO:0000256" key="14">
    <source>
        <dbReference type="RuleBase" id="RU367066"/>
    </source>
</evidence>
<keyword evidence="11 14" id="KW-0472">Membrane</keyword>
<dbReference type="InterPro" id="IPR048290">
    <property type="entry name" value="ZP_chr"/>
</dbReference>
<evidence type="ECO:0000256" key="11">
    <source>
        <dbReference type="ARBA" id="ARBA00023136"/>
    </source>
</evidence>
<keyword evidence="4 14" id="KW-1003">Cell membrane</keyword>
<name>A0ABM5EY77_9SAUR</name>
<feature type="transmembrane region" description="Helical" evidence="14">
    <location>
        <begin position="429"/>
        <end position="455"/>
    </location>
</feature>
<dbReference type="InterPro" id="IPR017977">
    <property type="entry name" value="ZP_dom_CS"/>
</dbReference>
<comment type="PTM">
    <text evidence="14">Proteolytically cleaved before the transmembrane segment to yield the secreted ectodomain incorporated in the zona pellucida.</text>
</comment>
<dbReference type="Proteomes" id="UP001652642">
    <property type="component" value="Chromosome 12"/>
</dbReference>
<keyword evidence="10 14" id="KW-1133">Transmembrane helix</keyword>
<feature type="region of interest" description="Disordered" evidence="15">
    <location>
        <begin position="366"/>
        <end position="394"/>
    </location>
</feature>
<comment type="domain">
    <text evidence="14">The ZP domain is involved in the polymerization of the ZP proteins to form the zona pellucida.</text>
</comment>